<dbReference type="Pfam" id="PF08282">
    <property type="entry name" value="Hydrolase_3"/>
    <property type="match status" value="2"/>
</dbReference>
<sequence length="275" mass="30241">MALVFTDLDGSLLDHDDYSFDAALPVLAKLERAGIPVIAVTSKTRVEIERIRAELDNRHPFVVENGAAIYIPRGYFAEQPDGTRERDDYWVMEFSPDRQKWLDILQSLEAGFSGEFEYFHRARVAGIVEMTGLGTAEAALANQREFSEPVKWLGSDERKAEFVGSLLSLGAHPLQGGRFLTLAGDCDKGRALARLREIYAAQSGNVVIRDIAIGDSRNDIAMLEAAETALVIKSPVHDYPPLKRENGVIYSEGFGPVGWAEGVGQWLGESTSVAI</sequence>
<dbReference type="GO" id="GO:0000287">
    <property type="term" value="F:magnesium ion binding"/>
    <property type="evidence" value="ECO:0007669"/>
    <property type="project" value="TreeGrafter"/>
</dbReference>
<dbReference type="InterPro" id="IPR036412">
    <property type="entry name" value="HAD-like_sf"/>
</dbReference>
<proteinExistence type="predicted"/>
<accession>A0A4R5LX08</accession>
<dbReference type="PANTHER" id="PTHR10000:SF8">
    <property type="entry name" value="HAD SUPERFAMILY HYDROLASE-LIKE, TYPE 3"/>
    <property type="match status" value="1"/>
</dbReference>
<dbReference type="NCBIfam" id="TIGR01484">
    <property type="entry name" value="HAD-SF-IIB"/>
    <property type="match status" value="1"/>
</dbReference>
<dbReference type="SUPFAM" id="SSF56784">
    <property type="entry name" value="HAD-like"/>
    <property type="match status" value="1"/>
</dbReference>
<dbReference type="AlphaFoldDB" id="A0A4R5LX08"/>
<dbReference type="SFLD" id="SFLDG01140">
    <property type="entry name" value="C2.B:_Phosphomannomutase_and_P"/>
    <property type="match status" value="1"/>
</dbReference>
<dbReference type="InterPro" id="IPR023214">
    <property type="entry name" value="HAD_sf"/>
</dbReference>
<evidence type="ECO:0000256" key="2">
    <source>
        <dbReference type="ARBA" id="ARBA00022801"/>
    </source>
</evidence>
<dbReference type="EMBL" id="SMSE01000001">
    <property type="protein sequence ID" value="TDG16023.1"/>
    <property type="molecule type" value="Genomic_DNA"/>
</dbReference>
<dbReference type="GO" id="GO:0005829">
    <property type="term" value="C:cytosol"/>
    <property type="evidence" value="ECO:0007669"/>
    <property type="project" value="TreeGrafter"/>
</dbReference>
<gene>
    <name evidence="4" type="ORF">E2F43_02605</name>
</gene>
<evidence type="ECO:0000256" key="3">
    <source>
        <dbReference type="ARBA" id="ARBA00022842"/>
    </source>
</evidence>
<keyword evidence="1" id="KW-0479">Metal-binding</keyword>
<dbReference type="Gene3D" id="3.40.50.1000">
    <property type="entry name" value="HAD superfamily/HAD-like"/>
    <property type="match status" value="1"/>
</dbReference>
<keyword evidence="3" id="KW-0460">Magnesium</keyword>
<organism evidence="4 5">
    <name type="scientific">Seongchinamella unica</name>
    <dbReference type="NCBI Taxonomy" id="2547392"/>
    <lineage>
        <taxon>Bacteria</taxon>
        <taxon>Pseudomonadati</taxon>
        <taxon>Pseudomonadota</taxon>
        <taxon>Gammaproteobacteria</taxon>
        <taxon>Cellvibrionales</taxon>
        <taxon>Halieaceae</taxon>
        <taxon>Seongchinamella</taxon>
    </lineage>
</organism>
<keyword evidence="2 4" id="KW-0378">Hydrolase</keyword>
<reference evidence="4 5" key="1">
    <citation type="submission" date="2019-03" db="EMBL/GenBank/DDBJ databases">
        <title>Seongchinamella monodicae gen. nov., sp. nov., a novel member of the Gammaproteobacteria isolated from a tidal mudflat of beach.</title>
        <authorList>
            <person name="Yang H.G."/>
            <person name="Kang J.W."/>
            <person name="Lee S.D."/>
        </authorList>
    </citation>
    <scope>NUCLEOTIDE SEQUENCE [LARGE SCALE GENOMIC DNA]</scope>
    <source>
        <strain evidence="4 5">GH4-78</strain>
    </source>
</reference>
<comment type="caution">
    <text evidence="4">The sequence shown here is derived from an EMBL/GenBank/DDBJ whole genome shotgun (WGS) entry which is preliminary data.</text>
</comment>
<evidence type="ECO:0000313" key="4">
    <source>
        <dbReference type="EMBL" id="TDG16023.1"/>
    </source>
</evidence>
<evidence type="ECO:0000313" key="5">
    <source>
        <dbReference type="Proteomes" id="UP000295554"/>
    </source>
</evidence>
<keyword evidence="5" id="KW-1185">Reference proteome</keyword>
<evidence type="ECO:0000256" key="1">
    <source>
        <dbReference type="ARBA" id="ARBA00022723"/>
    </source>
</evidence>
<dbReference type="SFLD" id="SFLDS00003">
    <property type="entry name" value="Haloacid_Dehalogenase"/>
    <property type="match status" value="1"/>
</dbReference>
<dbReference type="OrthoDB" id="193379at2"/>
<name>A0A4R5LX08_9GAMM</name>
<dbReference type="Proteomes" id="UP000295554">
    <property type="component" value="Unassembled WGS sequence"/>
</dbReference>
<dbReference type="InterPro" id="IPR006381">
    <property type="entry name" value="HAD-SF-IIB-MPGP"/>
</dbReference>
<dbReference type="GO" id="GO:0050531">
    <property type="term" value="F:mannosyl-3-phosphoglycerate phosphatase activity"/>
    <property type="evidence" value="ECO:0007669"/>
    <property type="project" value="InterPro"/>
</dbReference>
<dbReference type="NCBIfam" id="TIGR01486">
    <property type="entry name" value="HAD-SF-IIB-MPGP"/>
    <property type="match status" value="1"/>
</dbReference>
<dbReference type="InterPro" id="IPR006379">
    <property type="entry name" value="HAD-SF_hydro_IIB"/>
</dbReference>
<dbReference type="Gene3D" id="3.30.980.20">
    <property type="entry name" value="Putative mannosyl-3-phosphoglycerate phosphatase, domain 2"/>
    <property type="match status" value="1"/>
</dbReference>
<protein>
    <submittedName>
        <fullName evidence="4">HAD-IIB family hydrolase</fullName>
    </submittedName>
</protein>
<dbReference type="PANTHER" id="PTHR10000">
    <property type="entry name" value="PHOSPHOSERINE PHOSPHATASE"/>
    <property type="match status" value="1"/>
</dbReference>
<dbReference type="SFLD" id="SFLDG01142">
    <property type="entry name" value="C2.B.2:_Mannosyl-3-phosphoglyc"/>
    <property type="match status" value="1"/>
</dbReference>
<dbReference type="GO" id="GO:0051479">
    <property type="term" value="P:mannosylglycerate biosynthetic process"/>
    <property type="evidence" value="ECO:0007669"/>
    <property type="project" value="InterPro"/>
</dbReference>